<gene>
    <name evidence="1" type="ORF">D1866_12270</name>
</gene>
<proteinExistence type="predicted"/>
<organism evidence="1 2">
    <name type="scientific">Acidianus ambivalens</name>
    <name type="common">Desulfurolobus ambivalens</name>
    <dbReference type="NCBI Taxonomy" id="2283"/>
    <lineage>
        <taxon>Archaea</taxon>
        <taxon>Thermoproteota</taxon>
        <taxon>Thermoprotei</taxon>
        <taxon>Sulfolobales</taxon>
        <taxon>Sulfolobaceae</taxon>
        <taxon>Acidianus</taxon>
    </lineage>
</organism>
<evidence type="ECO:0000313" key="2">
    <source>
        <dbReference type="Proteomes" id="UP000426328"/>
    </source>
</evidence>
<dbReference type="Proteomes" id="UP000426328">
    <property type="component" value="Chromosome"/>
</dbReference>
<accession>A0A650CXR7</accession>
<dbReference type="EMBL" id="CP045482">
    <property type="protein sequence ID" value="QGR22659.1"/>
    <property type="molecule type" value="Genomic_DNA"/>
</dbReference>
<sequence length="81" mass="9242">MMKSVYGSTILESAGIFDLQKNEKDAKISYNEAKSLYPDFKVLILDMNKIEDRLKAIDIDPDLADMKDIYVILVEVPEEVT</sequence>
<keyword evidence="2" id="KW-1185">Reference proteome</keyword>
<dbReference type="AlphaFoldDB" id="A0A650CXR7"/>
<name>A0A650CXR7_ACIAM</name>
<reference evidence="1 2" key="1">
    <citation type="submission" date="2019-10" db="EMBL/GenBank/DDBJ databases">
        <title>Genome Sequences from Six Type Strain Members of the Archaeal Family Sulfolobaceae: Acidianus ambivalens, Acidianus infernus, Metallosphaera prunae, Stygiolobus azoricus, Sulfolobus metallicus, and Sulfurisphaera ohwakuensis.</title>
        <authorList>
            <person name="Counts J.A."/>
            <person name="Kelly R.M."/>
        </authorList>
    </citation>
    <scope>NUCLEOTIDE SEQUENCE [LARGE SCALE GENOMIC DNA]</scope>
    <source>
        <strain evidence="1 2">LEI 10</strain>
    </source>
</reference>
<dbReference type="KEGG" id="aamb:D1866_12270"/>
<evidence type="ECO:0000313" key="1">
    <source>
        <dbReference type="EMBL" id="QGR22659.1"/>
    </source>
</evidence>
<protein>
    <submittedName>
        <fullName evidence="1">Uncharacterized protein</fullName>
    </submittedName>
</protein>